<keyword evidence="4 13" id="KW-0963">Cytoplasm</keyword>
<evidence type="ECO:0000256" key="13">
    <source>
        <dbReference type="HAMAP-Rule" id="MF_00113"/>
    </source>
</evidence>
<dbReference type="GO" id="GO:0051075">
    <property type="term" value="F:S-adenosylmethionine:tRNA ribosyltransferase-isomerase activity"/>
    <property type="evidence" value="ECO:0007669"/>
    <property type="project" value="UniProtKB-EC"/>
</dbReference>
<evidence type="ECO:0000256" key="10">
    <source>
        <dbReference type="ARBA" id="ARBA00066503"/>
    </source>
</evidence>
<evidence type="ECO:0000256" key="12">
    <source>
        <dbReference type="ARBA" id="ARBA00076160"/>
    </source>
</evidence>
<keyword evidence="7 13" id="KW-0671">Queuosine biosynthesis</keyword>
<evidence type="ECO:0000256" key="3">
    <source>
        <dbReference type="ARBA" id="ARBA00011245"/>
    </source>
</evidence>
<evidence type="ECO:0000256" key="1">
    <source>
        <dbReference type="ARBA" id="ARBA00004496"/>
    </source>
</evidence>
<dbReference type="AlphaFoldDB" id="A0A1F5T0D2"/>
<dbReference type="NCBIfam" id="NF001140">
    <property type="entry name" value="PRK00147.1"/>
    <property type="match status" value="1"/>
</dbReference>
<dbReference type="HAMAP" id="MF_00113">
    <property type="entry name" value="QueA"/>
    <property type="match status" value="1"/>
</dbReference>
<proteinExistence type="inferred from homology"/>
<comment type="caution">
    <text evidence="14">The sequence shown here is derived from an EMBL/GenBank/DDBJ whole genome shotgun (WGS) entry which is preliminary data.</text>
</comment>
<sequence>MNLDLFNYKLPEKLIATKPASPRDHSRLLVFDRKSQEIKLQKFFNITQYLQAGDLMIFNNTKVFPARIFGQKTETGGKIEILLLKNLMSKLWQVLIGGKHLKPGLKLRFKQGLEAEVIKPLEGKTWQVKFNFSGKQFNEIINKIGETPIPPYISSRLNCPISNLKSKYQTIYAQKTGSVAAPTAGLHFTKNLLNKIKNKGVDIEFITLHVGMGTFEPVSVNTIEKHQMHAEYVELKKSVIRKIRQAKQEGRRIIVVGTTSARTLEALAEEILNSKQIKDIKKEVNIFIFPGYKFNLVDAMITNFHLPKSTLLMLVSALIGREKTLELYNLAIKKNYRFYSFGDAMFLK</sequence>
<dbReference type="STRING" id="1798002.A2478_03755"/>
<evidence type="ECO:0000256" key="9">
    <source>
        <dbReference type="ARBA" id="ARBA00061210"/>
    </source>
</evidence>
<comment type="subcellular location">
    <subcellularLocation>
        <location evidence="1 13">Cytoplasm</location>
    </subcellularLocation>
</comment>
<evidence type="ECO:0000256" key="5">
    <source>
        <dbReference type="ARBA" id="ARBA00022679"/>
    </source>
</evidence>
<evidence type="ECO:0000256" key="11">
    <source>
        <dbReference type="ARBA" id="ARBA00069325"/>
    </source>
</evidence>
<dbReference type="PANTHER" id="PTHR30307:SF0">
    <property type="entry name" value="S-ADENOSYLMETHIONINE:TRNA RIBOSYLTRANSFERASE-ISOMERASE"/>
    <property type="match status" value="1"/>
</dbReference>
<dbReference type="InterPro" id="IPR042119">
    <property type="entry name" value="QueA_dom2"/>
</dbReference>
<evidence type="ECO:0000256" key="7">
    <source>
        <dbReference type="ARBA" id="ARBA00022785"/>
    </source>
</evidence>
<dbReference type="InterPro" id="IPR036100">
    <property type="entry name" value="QueA_sf"/>
</dbReference>
<comment type="catalytic activity">
    <reaction evidence="8 13">
        <text>7-aminomethyl-7-carbaguanosine(34) in tRNA + S-adenosyl-L-methionine = epoxyqueuosine(34) in tRNA + adenine + L-methionine + 2 H(+)</text>
        <dbReference type="Rhea" id="RHEA:32155"/>
        <dbReference type="Rhea" id="RHEA-COMP:10342"/>
        <dbReference type="Rhea" id="RHEA-COMP:18582"/>
        <dbReference type="ChEBI" id="CHEBI:15378"/>
        <dbReference type="ChEBI" id="CHEBI:16708"/>
        <dbReference type="ChEBI" id="CHEBI:57844"/>
        <dbReference type="ChEBI" id="CHEBI:59789"/>
        <dbReference type="ChEBI" id="CHEBI:82833"/>
        <dbReference type="ChEBI" id="CHEBI:194443"/>
        <dbReference type="EC" id="2.4.99.17"/>
    </reaction>
</comment>
<dbReference type="SUPFAM" id="SSF111337">
    <property type="entry name" value="QueA-like"/>
    <property type="match status" value="1"/>
</dbReference>
<evidence type="ECO:0000313" key="15">
    <source>
        <dbReference type="Proteomes" id="UP000179001"/>
    </source>
</evidence>
<dbReference type="NCBIfam" id="TIGR00113">
    <property type="entry name" value="queA"/>
    <property type="match status" value="1"/>
</dbReference>
<evidence type="ECO:0000313" key="14">
    <source>
        <dbReference type="EMBL" id="OGF32408.1"/>
    </source>
</evidence>
<dbReference type="Gene3D" id="2.40.10.240">
    <property type="entry name" value="QueA-like"/>
    <property type="match status" value="1"/>
</dbReference>
<gene>
    <name evidence="13" type="primary">queA</name>
    <name evidence="14" type="ORF">A2478_03755</name>
</gene>
<evidence type="ECO:0000256" key="8">
    <source>
        <dbReference type="ARBA" id="ARBA00052751"/>
    </source>
</evidence>
<dbReference type="FunFam" id="3.40.1780.10:FF:000001">
    <property type="entry name" value="S-adenosylmethionine:tRNA ribosyltransferase-isomerase"/>
    <property type="match status" value="1"/>
</dbReference>
<dbReference type="UniPathway" id="UPA00392"/>
<evidence type="ECO:0000256" key="2">
    <source>
        <dbReference type="ARBA" id="ARBA00004691"/>
    </source>
</evidence>
<evidence type="ECO:0000256" key="4">
    <source>
        <dbReference type="ARBA" id="ARBA00022490"/>
    </source>
</evidence>
<organism evidence="14 15">
    <name type="scientific">Candidatus Falkowbacteria bacterium RIFOXYC2_FULL_36_12</name>
    <dbReference type="NCBI Taxonomy" id="1798002"/>
    <lineage>
        <taxon>Bacteria</taxon>
        <taxon>Candidatus Falkowiibacteriota</taxon>
    </lineage>
</organism>
<reference evidence="14 15" key="1">
    <citation type="journal article" date="2016" name="Nat. Commun.">
        <title>Thousands of microbial genomes shed light on interconnected biogeochemical processes in an aquifer system.</title>
        <authorList>
            <person name="Anantharaman K."/>
            <person name="Brown C.T."/>
            <person name="Hug L.A."/>
            <person name="Sharon I."/>
            <person name="Castelle C.J."/>
            <person name="Probst A.J."/>
            <person name="Thomas B.C."/>
            <person name="Singh A."/>
            <person name="Wilkins M.J."/>
            <person name="Karaoz U."/>
            <person name="Brodie E.L."/>
            <person name="Williams K.H."/>
            <person name="Hubbard S.S."/>
            <person name="Banfield J.F."/>
        </authorList>
    </citation>
    <scope>NUCLEOTIDE SEQUENCE [LARGE SCALE GENOMIC DNA]</scope>
</reference>
<dbReference type="FunFam" id="2.40.10.240:FF:000002">
    <property type="entry name" value="S-adenosylmethionine:tRNA ribosyltransferase-isomerase"/>
    <property type="match status" value="1"/>
</dbReference>
<comment type="similarity">
    <text evidence="9 13">Belongs to the QueA family.</text>
</comment>
<dbReference type="EC" id="2.4.99.17" evidence="10 13"/>
<dbReference type="Pfam" id="PF02547">
    <property type="entry name" value="Queuosine_synth"/>
    <property type="match status" value="1"/>
</dbReference>
<comment type="subunit">
    <text evidence="3 13">Monomer.</text>
</comment>
<dbReference type="Proteomes" id="UP000179001">
    <property type="component" value="Unassembled WGS sequence"/>
</dbReference>
<comment type="function">
    <text evidence="13">Transfers and isomerizes the ribose moiety from AdoMet to the 7-aminomethyl group of 7-deazaguanine (preQ1-tRNA) to give epoxyqueuosine (oQ-tRNA).</text>
</comment>
<dbReference type="InterPro" id="IPR042118">
    <property type="entry name" value="QueA_dom1"/>
</dbReference>
<dbReference type="GO" id="GO:0008616">
    <property type="term" value="P:tRNA queuosine(34) biosynthetic process"/>
    <property type="evidence" value="ECO:0007669"/>
    <property type="project" value="UniProtKB-UniRule"/>
</dbReference>
<accession>A0A1F5T0D2</accession>
<dbReference type="PANTHER" id="PTHR30307">
    <property type="entry name" value="S-ADENOSYLMETHIONINE:TRNA RIBOSYLTRANSFERASE-ISOMERASE"/>
    <property type="match status" value="1"/>
</dbReference>
<keyword evidence="6 13" id="KW-0949">S-adenosyl-L-methionine</keyword>
<dbReference type="GO" id="GO:0005737">
    <property type="term" value="C:cytoplasm"/>
    <property type="evidence" value="ECO:0007669"/>
    <property type="project" value="UniProtKB-SubCell"/>
</dbReference>
<protein>
    <recommendedName>
        <fullName evidence="11 13">S-adenosylmethionine:tRNA ribosyltransferase-isomerase</fullName>
        <ecNumber evidence="10 13">2.4.99.17</ecNumber>
    </recommendedName>
    <alternativeName>
        <fullName evidence="12 13">Queuosine biosynthesis protein QueA</fullName>
    </alternativeName>
</protein>
<keyword evidence="5 13" id="KW-0808">Transferase</keyword>
<dbReference type="Gene3D" id="3.40.1780.10">
    <property type="entry name" value="QueA-like"/>
    <property type="match status" value="1"/>
</dbReference>
<dbReference type="EMBL" id="MFGJ01000006">
    <property type="protein sequence ID" value="OGF32408.1"/>
    <property type="molecule type" value="Genomic_DNA"/>
</dbReference>
<evidence type="ECO:0000256" key="6">
    <source>
        <dbReference type="ARBA" id="ARBA00022691"/>
    </source>
</evidence>
<comment type="pathway">
    <text evidence="2 13">tRNA modification; tRNA-queuosine biosynthesis.</text>
</comment>
<dbReference type="InterPro" id="IPR003699">
    <property type="entry name" value="QueA"/>
</dbReference>
<name>A0A1F5T0D2_9BACT</name>
<keyword evidence="14" id="KW-0413">Isomerase</keyword>